<accession>A0A423NGJ2</accession>
<sequence length="164" mass="16447">MSGKPAARATDATTCPAHAAQKIVAGSPDVFFDGLPAARLGDTASCGSSISGNISATVFINGKNAATQGSLGSHGDVIVGGSGTVIIGQSGGGAAISPVPPINLGFDEQFTLLDADGEPVPDFAYKITTASGKVIRGITNERGLTQRVSTRASELLHLEPDDLA</sequence>
<protein>
    <recommendedName>
        <fullName evidence="3">Rhs element Vgr protein</fullName>
    </recommendedName>
</protein>
<dbReference type="Proteomes" id="UP000283650">
    <property type="component" value="Unassembled WGS sequence"/>
</dbReference>
<gene>
    <name evidence="1" type="ORF">BK672_02955</name>
</gene>
<proteinExistence type="predicted"/>
<name>A0A423NGJ2_PSEFL</name>
<evidence type="ECO:0000313" key="2">
    <source>
        <dbReference type="Proteomes" id="UP000283650"/>
    </source>
</evidence>
<comment type="caution">
    <text evidence="1">The sequence shown here is derived from an EMBL/GenBank/DDBJ whole genome shotgun (WGS) entry which is preliminary data.</text>
</comment>
<organism evidence="1 2">
    <name type="scientific">Pseudomonas fluorescens</name>
    <dbReference type="NCBI Taxonomy" id="294"/>
    <lineage>
        <taxon>Bacteria</taxon>
        <taxon>Pseudomonadati</taxon>
        <taxon>Pseudomonadota</taxon>
        <taxon>Gammaproteobacteria</taxon>
        <taxon>Pseudomonadales</taxon>
        <taxon>Pseudomonadaceae</taxon>
        <taxon>Pseudomonas</taxon>
    </lineage>
</organism>
<evidence type="ECO:0008006" key="3">
    <source>
        <dbReference type="Google" id="ProtNLM"/>
    </source>
</evidence>
<dbReference type="EMBL" id="MOBY01000002">
    <property type="protein sequence ID" value="RON97273.1"/>
    <property type="molecule type" value="Genomic_DNA"/>
</dbReference>
<evidence type="ECO:0000313" key="1">
    <source>
        <dbReference type="EMBL" id="RON97273.1"/>
    </source>
</evidence>
<dbReference type="InterPro" id="IPR008727">
    <property type="entry name" value="PAAR_motif"/>
</dbReference>
<dbReference type="Pfam" id="PF05488">
    <property type="entry name" value="PAAR_motif"/>
    <property type="match status" value="1"/>
</dbReference>
<dbReference type="Gene3D" id="2.60.200.60">
    <property type="match status" value="2"/>
</dbReference>
<reference evidence="1 2" key="1">
    <citation type="submission" date="2016-10" db="EMBL/GenBank/DDBJ databases">
        <title>Comparative genome analysis of multiple Pseudomonas spp. focuses on biocontrol and plant growth promoting traits.</title>
        <authorList>
            <person name="Tao X.-Y."/>
            <person name="Taylor C.G."/>
        </authorList>
    </citation>
    <scope>NUCLEOTIDE SEQUENCE [LARGE SCALE GENOMIC DNA]</scope>
    <source>
        <strain evidence="1 2">2F9</strain>
    </source>
</reference>
<dbReference type="RefSeq" id="WP_095111762.1">
    <property type="nucleotide sequence ID" value="NZ_MOBY01000002.1"/>
</dbReference>
<dbReference type="AlphaFoldDB" id="A0A423NGJ2"/>
<dbReference type="CDD" id="cd14743">
    <property type="entry name" value="PAAR_CT_1"/>
    <property type="match status" value="1"/>
</dbReference>